<gene>
    <name evidence="1" type="ORF">FRZ06_11400</name>
</gene>
<dbReference type="EMBL" id="CP042469">
    <property type="protein sequence ID" value="QOX63894.1"/>
    <property type="molecule type" value="Genomic_DNA"/>
</dbReference>
<dbReference type="Proteomes" id="UP000594014">
    <property type="component" value="Chromosome"/>
</dbReference>
<accession>A0ACD1AC03</accession>
<sequence length="302" mass="33809">MESTIKSFSEIYKTVYDLPGISDKRAHEEMQKFMNEASSTGLGHPAVSNIQLGETLPGSIVVFFMDIRGFTKMSIALGNEELIKILQAITAASIISIKQYGGYVIEFTGDGVMAYFGQGLNTTERDAFNALKTCAFLMNGIKEVVNQYLNKLLDETVRVGMGIEHGNTLWTRIGSKETNQVKPVSEVSFIAGKNSSHAKPWEVVMGKNIATWIPDRFKGTYDSYSFQKNGEKYTYERSTFNWESFFTEYCQNVSDLEKSLFRNKLPVLSPRVISNDGLVAPVIRKENANPGPRPLKDQPFFG</sequence>
<evidence type="ECO:0000313" key="2">
    <source>
        <dbReference type="Proteomes" id="UP000594014"/>
    </source>
</evidence>
<protein>
    <submittedName>
        <fullName evidence="1">Adenylate/guanylate cyclase domain-containing protein</fullName>
    </submittedName>
</protein>
<name>A0ACD1AC03_9FIRM</name>
<keyword evidence="2" id="KW-1185">Reference proteome</keyword>
<organism evidence="1 2">
    <name type="scientific">Anoxybacterium hadale</name>
    <dbReference type="NCBI Taxonomy" id="3408580"/>
    <lineage>
        <taxon>Bacteria</taxon>
        <taxon>Bacillati</taxon>
        <taxon>Bacillota</taxon>
        <taxon>Clostridia</taxon>
        <taxon>Peptostreptococcales</taxon>
        <taxon>Anaerovoracaceae</taxon>
        <taxon>Anoxybacterium</taxon>
    </lineage>
</organism>
<proteinExistence type="predicted"/>
<evidence type="ECO:0000313" key="1">
    <source>
        <dbReference type="EMBL" id="QOX63894.1"/>
    </source>
</evidence>
<reference evidence="1" key="1">
    <citation type="submission" date="2019-08" db="EMBL/GenBank/DDBJ databases">
        <title>Genome sequence of Clostridiales bacterium MT110.</title>
        <authorList>
            <person name="Cao J."/>
        </authorList>
    </citation>
    <scope>NUCLEOTIDE SEQUENCE</scope>
    <source>
        <strain evidence="1">MT110</strain>
    </source>
</reference>